<dbReference type="InterPro" id="IPR042174">
    <property type="entry name" value="RecF_2"/>
</dbReference>
<protein>
    <recommendedName>
        <fullName evidence="3 12">DNA replication and repair protein RecF</fullName>
    </recommendedName>
</protein>
<dbReference type="Gene3D" id="1.20.1050.90">
    <property type="entry name" value="RecF/RecN/SMC, N-terminal domain"/>
    <property type="match status" value="1"/>
</dbReference>
<keyword evidence="9 12" id="KW-0238">DNA-binding</keyword>
<evidence type="ECO:0000256" key="7">
    <source>
        <dbReference type="ARBA" id="ARBA00022763"/>
    </source>
</evidence>
<evidence type="ECO:0000256" key="13">
    <source>
        <dbReference type="RuleBase" id="RU000578"/>
    </source>
</evidence>
<dbReference type="Gene3D" id="3.40.50.300">
    <property type="entry name" value="P-loop containing nucleotide triphosphate hydrolases"/>
    <property type="match status" value="1"/>
</dbReference>
<comment type="function">
    <text evidence="12 13">The RecF protein is involved in DNA metabolism; it is required for DNA replication and normal SOS inducibility. RecF binds preferentially to single-stranded, linear DNA. It also seems to bind ATP.</text>
</comment>
<keyword evidence="6 12" id="KW-0547">Nucleotide-binding</keyword>
<dbReference type="PROSITE" id="PS00618">
    <property type="entry name" value="RECF_2"/>
    <property type="match status" value="1"/>
</dbReference>
<dbReference type="RefSeq" id="WP_274457205.1">
    <property type="nucleotide sequence ID" value="NZ_CP067097.1"/>
</dbReference>
<feature type="domain" description="RecF/RecN/SMC N-terminal" evidence="14">
    <location>
        <begin position="3"/>
        <end position="350"/>
    </location>
</feature>
<evidence type="ECO:0000313" key="15">
    <source>
        <dbReference type="EMBL" id="MDQ0190954.1"/>
    </source>
</evidence>
<dbReference type="Proteomes" id="UP001232973">
    <property type="component" value="Unassembled WGS sequence"/>
</dbReference>
<evidence type="ECO:0000256" key="4">
    <source>
        <dbReference type="ARBA" id="ARBA00022490"/>
    </source>
</evidence>
<dbReference type="SUPFAM" id="SSF52540">
    <property type="entry name" value="P-loop containing nucleoside triphosphate hydrolases"/>
    <property type="match status" value="1"/>
</dbReference>
<sequence length="377" mass="42687">MNLKDLTLHQFRNYEHQSLTFGPGVNILIGENAQGKTNVIEAIHCLALGKSHRTNKDADLIQWNAAEAFIQATVAYDHYSDRTLRIDFTGSGKRARVSGVPQTKMTDYIGHFQIVLFAPEDLQLVKGGPAIRRRFLDMELGQTQPTYLYHLTRYTRALQQRNSLLRSADHLDPVFLDAFDEQLVEHGTEILLRRLAFVDQMRTYARQIHSTISDHREELDLTYSTTVRTGERSALDAVREDRAQAAEVFRDALARRRQNDLHLRYTSVGPHRDDLVFALNGQPVQSFASQGQQRTIALSVRLAEIDFIRGEVGEYPVLLLDDVLSELDDSRQRNLVLSMSAKVQTVLTTTSLFHLEHELGGTARLFHVQSGIIQVGG</sequence>
<evidence type="ECO:0000256" key="8">
    <source>
        <dbReference type="ARBA" id="ARBA00022840"/>
    </source>
</evidence>
<evidence type="ECO:0000256" key="10">
    <source>
        <dbReference type="ARBA" id="ARBA00023204"/>
    </source>
</evidence>
<keyword evidence="16" id="KW-1185">Reference proteome</keyword>
<dbReference type="PROSITE" id="PS00617">
    <property type="entry name" value="RECF_1"/>
    <property type="match status" value="1"/>
</dbReference>
<comment type="subcellular location">
    <subcellularLocation>
        <location evidence="1 12 13">Cytoplasm</location>
    </subcellularLocation>
</comment>
<keyword evidence="8 12" id="KW-0067">ATP-binding</keyword>
<organism evidence="15 16">
    <name type="scientific">Alicyclobacillus cycloheptanicus</name>
    <dbReference type="NCBI Taxonomy" id="1457"/>
    <lineage>
        <taxon>Bacteria</taxon>
        <taxon>Bacillati</taxon>
        <taxon>Bacillota</taxon>
        <taxon>Bacilli</taxon>
        <taxon>Bacillales</taxon>
        <taxon>Alicyclobacillaceae</taxon>
        <taxon>Alicyclobacillus</taxon>
    </lineage>
</organism>
<gene>
    <name evidence="12" type="primary">recF</name>
    <name evidence="15" type="ORF">J2S03_002821</name>
</gene>
<evidence type="ECO:0000256" key="9">
    <source>
        <dbReference type="ARBA" id="ARBA00023125"/>
    </source>
</evidence>
<keyword evidence="11 12" id="KW-0742">SOS response</keyword>
<evidence type="ECO:0000256" key="2">
    <source>
        <dbReference type="ARBA" id="ARBA00008016"/>
    </source>
</evidence>
<dbReference type="InterPro" id="IPR027417">
    <property type="entry name" value="P-loop_NTPase"/>
</dbReference>
<name>A0ABT9XLQ1_9BACL</name>
<keyword evidence="10 12" id="KW-0234">DNA repair</keyword>
<dbReference type="PANTHER" id="PTHR32182:SF0">
    <property type="entry name" value="DNA REPLICATION AND REPAIR PROTEIN RECF"/>
    <property type="match status" value="1"/>
</dbReference>
<dbReference type="PANTHER" id="PTHR32182">
    <property type="entry name" value="DNA REPLICATION AND REPAIR PROTEIN RECF"/>
    <property type="match status" value="1"/>
</dbReference>
<dbReference type="HAMAP" id="MF_00365">
    <property type="entry name" value="RecF"/>
    <property type="match status" value="1"/>
</dbReference>
<feature type="binding site" evidence="12">
    <location>
        <begin position="30"/>
        <end position="37"/>
    </location>
    <ligand>
        <name>ATP</name>
        <dbReference type="ChEBI" id="CHEBI:30616"/>
    </ligand>
</feature>
<evidence type="ECO:0000256" key="3">
    <source>
        <dbReference type="ARBA" id="ARBA00020170"/>
    </source>
</evidence>
<dbReference type="InterPro" id="IPR003395">
    <property type="entry name" value="RecF/RecN/SMC_N"/>
</dbReference>
<dbReference type="NCBIfam" id="TIGR00611">
    <property type="entry name" value="recf"/>
    <property type="match status" value="1"/>
</dbReference>
<dbReference type="EMBL" id="JAUSTP010000027">
    <property type="protein sequence ID" value="MDQ0190954.1"/>
    <property type="molecule type" value="Genomic_DNA"/>
</dbReference>
<dbReference type="Pfam" id="PF02463">
    <property type="entry name" value="SMC_N"/>
    <property type="match status" value="1"/>
</dbReference>
<evidence type="ECO:0000256" key="1">
    <source>
        <dbReference type="ARBA" id="ARBA00004496"/>
    </source>
</evidence>
<reference evidence="15 16" key="1">
    <citation type="submission" date="2023-07" db="EMBL/GenBank/DDBJ databases">
        <title>Genomic Encyclopedia of Type Strains, Phase IV (KMG-IV): sequencing the most valuable type-strain genomes for metagenomic binning, comparative biology and taxonomic classification.</title>
        <authorList>
            <person name="Goeker M."/>
        </authorList>
    </citation>
    <scope>NUCLEOTIDE SEQUENCE [LARGE SCALE GENOMIC DNA]</scope>
    <source>
        <strain evidence="15 16">DSM 4006</strain>
    </source>
</reference>
<evidence type="ECO:0000256" key="6">
    <source>
        <dbReference type="ARBA" id="ARBA00022741"/>
    </source>
</evidence>
<evidence type="ECO:0000256" key="11">
    <source>
        <dbReference type="ARBA" id="ARBA00023236"/>
    </source>
</evidence>
<proteinExistence type="inferred from homology"/>
<keyword evidence="5 12" id="KW-0235">DNA replication</keyword>
<keyword evidence="7 12" id="KW-0227">DNA damage</keyword>
<dbReference type="InterPro" id="IPR018078">
    <property type="entry name" value="DNA-binding_RecF_CS"/>
</dbReference>
<accession>A0ABT9XLQ1</accession>
<evidence type="ECO:0000259" key="14">
    <source>
        <dbReference type="Pfam" id="PF02463"/>
    </source>
</evidence>
<evidence type="ECO:0000313" key="16">
    <source>
        <dbReference type="Proteomes" id="UP001232973"/>
    </source>
</evidence>
<comment type="similarity">
    <text evidence="2 12 13">Belongs to the RecF family.</text>
</comment>
<keyword evidence="4 12" id="KW-0963">Cytoplasm</keyword>
<evidence type="ECO:0000256" key="12">
    <source>
        <dbReference type="HAMAP-Rule" id="MF_00365"/>
    </source>
</evidence>
<comment type="caution">
    <text evidence="15">The sequence shown here is derived from an EMBL/GenBank/DDBJ whole genome shotgun (WGS) entry which is preliminary data.</text>
</comment>
<evidence type="ECO:0000256" key="5">
    <source>
        <dbReference type="ARBA" id="ARBA00022705"/>
    </source>
</evidence>
<dbReference type="InterPro" id="IPR001238">
    <property type="entry name" value="DNA-binding_RecF"/>
</dbReference>
<dbReference type="CDD" id="cd03242">
    <property type="entry name" value="ABC_RecF"/>
    <property type="match status" value="1"/>
</dbReference>